<keyword evidence="4" id="KW-0564">Palmitate</keyword>
<organism evidence="8 9">
    <name type="scientific">Paenibacillus sabuli</name>
    <dbReference type="NCBI Taxonomy" id="2772509"/>
    <lineage>
        <taxon>Bacteria</taxon>
        <taxon>Bacillati</taxon>
        <taxon>Bacillota</taxon>
        <taxon>Bacilli</taxon>
        <taxon>Bacillales</taxon>
        <taxon>Paenibacillaceae</taxon>
        <taxon>Paenibacillus</taxon>
    </lineage>
</organism>
<comment type="caution">
    <text evidence="8">The sequence shown here is derived from an EMBL/GenBank/DDBJ whole genome shotgun (WGS) entry which is preliminary data.</text>
</comment>
<dbReference type="InterPro" id="IPR050490">
    <property type="entry name" value="Bact_solute-bd_prot1"/>
</dbReference>
<protein>
    <submittedName>
        <fullName evidence="8">Extracellular solute-binding protein</fullName>
    </submittedName>
</protein>
<keyword evidence="1" id="KW-1003">Cell membrane</keyword>
<keyword evidence="3" id="KW-0472">Membrane</keyword>
<evidence type="ECO:0000313" key="8">
    <source>
        <dbReference type="EMBL" id="MBD2843892.1"/>
    </source>
</evidence>
<dbReference type="PANTHER" id="PTHR43649:SF33">
    <property type="entry name" value="POLYGALACTURONAN_RHAMNOGALACTURONAN-BINDING PROTEIN YTCQ"/>
    <property type="match status" value="1"/>
</dbReference>
<accession>A0A927BPI4</accession>
<dbReference type="EMBL" id="JACXIZ010000006">
    <property type="protein sequence ID" value="MBD2843892.1"/>
    <property type="molecule type" value="Genomic_DNA"/>
</dbReference>
<feature type="region of interest" description="Disordered" evidence="6">
    <location>
        <begin position="33"/>
        <end position="54"/>
    </location>
</feature>
<dbReference type="PROSITE" id="PS51257">
    <property type="entry name" value="PROKAR_LIPOPROTEIN"/>
    <property type="match status" value="1"/>
</dbReference>
<evidence type="ECO:0000256" key="6">
    <source>
        <dbReference type="SAM" id="MobiDB-lite"/>
    </source>
</evidence>
<feature type="signal peptide" evidence="7">
    <location>
        <begin position="1"/>
        <end position="31"/>
    </location>
</feature>
<keyword evidence="9" id="KW-1185">Reference proteome</keyword>
<reference evidence="8" key="1">
    <citation type="submission" date="2020-09" db="EMBL/GenBank/DDBJ databases">
        <title>A novel bacterium of genus Paenibacillus, isolated from South China Sea.</title>
        <authorList>
            <person name="Huang H."/>
            <person name="Mo K."/>
            <person name="Hu Y."/>
        </authorList>
    </citation>
    <scope>NUCLEOTIDE SEQUENCE</scope>
    <source>
        <strain evidence="8">IB182496</strain>
    </source>
</reference>
<evidence type="ECO:0000256" key="7">
    <source>
        <dbReference type="SAM" id="SignalP"/>
    </source>
</evidence>
<dbReference type="Gene3D" id="3.40.190.10">
    <property type="entry name" value="Periplasmic binding protein-like II"/>
    <property type="match status" value="2"/>
</dbReference>
<dbReference type="PANTHER" id="PTHR43649">
    <property type="entry name" value="ARABINOSE-BINDING PROTEIN-RELATED"/>
    <property type="match status" value="1"/>
</dbReference>
<dbReference type="Proteomes" id="UP000621560">
    <property type="component" value="Unassembled WGS sequence"/>
</dbReference>
<keyword evidence="2 7" id="KW-0732">Signal</keyword>
<proteinExistence type="predicted"/>
<sequence>MKTLTSRSMLLLAAAALVLALLAGCSGGDNASGTNDGAASGDSDGNTGAAGNGEAADVEYPAQITYWTTIVDHIKGSVTSLNEVSLYQELERITGTKVDFKHPSGEGEQVTEQLNLMIASQNLPDVVETNWLTIPRGPENAIQEGTILRLNELIEQHAPNFRKYLDEHPEVEKMIKTDEGSIYGFPFIRGDEQLMVFNGPIIRKDWLEAVGKEMPTTIDEWEDVLTAFRDDDPNGNGQQDEIPFFVKYDGNVKSPGLNNFIGSFGIAAQFYQVDGKVQYGEIQPEFKEFLTVLSRWYEEGLLDPDFAATDGSLKDAKVTGNQLGAFYGYAGSGIGRYTGLMEKDYPEAELYPTPYASLEKGKVAPLGQRDSAYSGGYTAAITGKAKNPEQIVKWLDFAYSEEGHMLFNFGKEGVSYEMIDGYPTYTETIMNNPDGLNVSQAMSMHFRSAYGGPFIQDKRYIEQYMQMDAQKEAVKIWSEPENKIQMPPVTMTAEENQQFASIMTDLNTYSDEMVTKFIMGVEPLTSFDQYVETLKGMGIEQAIQIQQAALDRYNQR</sequence>
<evidence type="ECO:0000256" key="2">
    <source>
        <dbReference type="ARBA" id="ARBA00022729"/>
    </source>
</evidence>
<dbReference type="Pfam" id="PF01547">
    <property type="entry name" value="SBP_bac_1"/>
    <property type="match status" value="1"/>
</dbReference>
<dbReference type="InterPro" id="IPR006059">
    <property type="entry name" value="SBP"/>
</dbReference>
<name>A0A927BPI4_9BACL</name>
<feature type="chain" id="PRO_5037945398" evidence="7">
    <location>
        <begin position="32"/>
        <end position="556"/>
    </location>
</feature>
<evidence type="ECO:0000256" key="1">
    <source>
        <dbReference type="ARBA" id="ARBA00022475"/>
    </source>
</evidence>
<dbReference type="AlphaFoldDB" id="A0A927BPI4"/>
<evidence type="ECO:0000313" key="9">
    <source>
        <dbReference type="Proteomes" id="UP000621560"/>
    </source>
</evidence>
<keyword evidence="5" id="KW-0449">Lipoprotein</keyword>
<evidence type="ECO:0000256" key="3">
    <source>
        <dbReference type="ARBA" id="ARBA00023136"/>
    </source>
</evidence>
<evidence type="ECO:0000256" key="4">
    <source>
        <dbReference type="ARBA" id="ARBA00023139"/>
    </source>
</evidence>
<gene>
    <name evidence="8" type="ORF">IDH44_01695</name>
</gene>
<feature type="compositionally biased region" description="Low complexity" evidence="6">
    <location>
        <begin position="45"/>
        <end position="54"/>
    </location>
</feature>
<dbReference type="SUPFAM" id="SSF53850">
    <property type="entry name" value="Periplasmic binding protein-like II"/>
    <property type="match status" value="1"/>
</dbReference>
<evidence type="ECO:0000256" key="5">
    <source>
        <dbReference type="ARBA" id="ARBA00023288"/>
    </source>
</evidence>